<dbReference type="RefSeq" id="WP_237247030.1">
    <property type="nucleotide sequence ID" value="NZ_AP023423.1"/>
</dbReference>
<sequence>MTINENDPSQDTPEAEAAAAPVETTTGKREFAPLPPLPDSDEVRIADYAERAYLEYAVSVVKGRALPEVCDGQKPVQRRILYAMRQMGLTHGNKHVKSARVVGDVLGKYHPHGDSSAYEAMVRLAQDFAMRYPLVDGQGNFGSRDGDNAAAMRYTEARLTPIADLLLSELDMGTVDFIPNYDGAFQEPAMLPARLPMVLLNGASGIAVGMATEIPSHNLKEVAKAAAALAKNPNLKDDKLMSYVSGPDFPGGGQIISSEADIRDAYRTGRGSLKMRARWTVEQLARGQWQVVVHEFPHGVSAQKVLEEIDELTNPKVKANKKSLTPEQTQNKQLILGVLDAVADESDKSQKVRLVLSPKTSKLNPDDMMAVLLTHTSLQNSVSVNLTMIGLDGRPQQKSLAQVLREWVEFRLRTVTRRCDYRLGQVTDRLHILDGRMIVLLNIDEVIKLIRNSDSPKEDLMKRFDLSERQAEDILEIRLRQLARLEGIKIEKEIKELKAEAKELKRVLGSEDALRELVVSEIEADAKQYGDERRTLIEEAQVTKVTAQVSDEPVTVFISQRFWVRTRLGHGIDASAIAFKDGDSIAATYEVRTTDQCIVICSNGRVCSVPVSSLPSGRGDGAPLATFIELAPGAKIAHAFCGKAESPVLLSTSGGYGFPCFIGDMVGRNKAGKQFITVKEETILPPVIVTPTQHSLVAVLSKNARLLVFMLSELKLLQGGGKGMMLIDLKDGDELAACKVINQPELTLEGTVGSKMQQLKIGGKELQSYFGARARAGKVVETRQKGLRFE</sequence>
<dbReference type="SUPFAM" id="SSF56719">
    <property type="entry name" value="Type II DNA topoisomerase"/>
    <property type="match status" value="1"/>
</dbReference>
<feature type="site" description="Interaction with DNA" evidence="7">
    <location>
        <position position="110"/>
    </location>
</feature>
<keyword evidence="5 7" id="KW-0472">Membrane</keyword>
<dbReference type="SMART" id="SM00434">
    <property type="entry name" value="TOP4c"/>
    <property type="match status" value="1"/>
</dbReference>
<comment type="function">
    <text evidence="7">Topoisomerase IV is essential for chromosome segregation. It relaxes supercoiled DNA. Performs the decatenation events required during the replication of a circular DNA molecule.</text>
</comment>
<feature type="compositionally biased region" description="Polar residues" evidence="10">
    <location>
        <begin position="1"/>
        <end position="11"/>
    </location>
</feature>
<proteinExistence type="inferred from homology"/>
<dbReference type="Gene3D" id="3.90.199.10">
    <property type="entry name" value="Topoisomerase II, domain 5"/>
    <property type="match status" value="1"/>
</dbReference>
<keyword evidence="13" id="KW-1185">Reference proteome</keyword>
<dbReference type="PANTHER" id="PTHR43493">
    <property type="entry name" value="DNA GYRASE/TOPOISOMERASE SUBUNIT A"/>
    <property type="match status" value="1"/>
</dbReference>
<dbReference type="Pfam" id="PF00521">
    <property type="entry name" value="DNA_topoisoIV"/>
    <property type="match status" value="1"/>
</dbReference>
<evidence type="ECO:0000313" key="12">
    <source>
        <dbReference type="EMBL" id="BCK88512.1"/>
    </source>
</evidence>
<comment type="subcellular location">
    <subcellularLocation>
        <location evidence="7">Cell membrane</location>
        <topology evidence="7">Peripheral membrane protein</topology>
    </subcellularLocation>
</comment>
<protein>
    <recommendedName>
        <fullName evidence="7">DNA topoisomerase 4 subunit A</fullName>
        <ecNumber evidence="7">5.6.2.2</ecNumber>
    </recommendedName>
    <alternativeName>
        <fullName evidence="7">Topoisomerase IV subunit A</fullName>
    </alternativeName>
</protein>
<dbReference type="InterPro" id="IPR013758">
    <property type="entry name" value="Topo_IIA_A/C_ab"/>
</dbReference>
<dbReference type="EC" id="5.6.2.2" evidence="7"/>
<feature type="compositionally biased region" description="Low complexity" evidence="10">
    <location>
        <begin position="15"/>
        <end position="25"/>
    </location>
</feature>
<dbReference type="KEGG" id="seme:MIZ01_2316"/>
<dbReference type="AlphaFoldDB" id="A0AAN1XBL3"/>
<feature type="site" description="Interaction with DNA" evidence="7">
    <location>
        <position position="112"/>
    </location>
</feature>
<dbReference type="InterPro" id="IPR013757">
    <property type="entry name" value="Topo_IIA_A_a_sf"/>
</dbReference>
<comment type="similarity">
    <text evidence="7">Belongs to the type II topoisomerase GyrA/ParC subunit family. ParC type 1 subfamily.</text>
</comment>
<dbReference type="InterPro" id="IPR050220">
    <property type="entry name" value="Type_II_DNA_Topoisomerases"/>
</dbReference>
<dbReference type="InterPro" id="IPR002205">
    <property type="entry name" value="Topo_IIA_dom_A"/>
</dbReference>
<dbReference type="GO" id="GO:0006265">
    <property type="term" value="P:DNA topological change"/>
    <property type="evidence" value="ECO:0007669"/>
    <property type="project" value="UniProtKB-UniRule"/>
</dbReference>
<accession>A0AAN1XBL3</accession>
<keyword evidence="4 7" id="KW-0238">DNA-binding</keyword>
<dbReference type="GO" id="GO:0003677">
    <property type="term" value="F:DNA binding"/>
    <property type="evidence" value="ECO:0007669"/>
    <property type="project" value="UniProtKB-UniRule"/>
</dbReference>
<dbReference type="GO" id="GO:0009330">
    <property type="term" value="C:DNA topoisomerase type II (double strand cut, ATP-hydrolyzing) complex"/>
    <property type="evidence" value="ECO:0007669"/>
    <property type="project" value="TreeGrafter"/>
</dbReference>
<keyword evidence="9" id="KW-0175">Coiled coil</keyword>
<comment type="catalytic activity">
    <reaction evidence="1 7 8">
        <text>ATP-dependent breakage, passage and rejoining of double-stranded DNA.</text>
        <dbReference type="EC" id="5.6.2.2"/>
    </reaction>
</comment>
<evidence type="ECO:0000256" key="7">
    <source>
        <dbReference type="HAMAP-Rule" id="MF_00936"/>
    </source>
</evidence>
<evidence type="ECO:0000256" key="4">
    <source>
        <dbReference type="ARBA" id="ARBA00023125"/>
    </source>
</evidence>
<evidence type="ECO:0000256" key="5">
    <source>
        <dbReference type="ARBA" id="ARBA00023136"/>
    </source>
</evidence>
<dbReference type="Gene3D" id="2.120.10.90">
    <property type="entry name" value="DNA gyrase/topoisomerase IV, subunit A, C-terminal"/>
    <property type="match status" value="1"/>
</dbReference>
<organism evidence="12 13">
    <name type="scientific">Sideroxyarcus emersonii</name>
    <dbReference type="NCBI Taxonomy" id="2764705"/>
    <lineage>
        <taxon>Bacteria</taxon>
        <taxon>Pseudomonadati</taxon>
        <taxon>Pseudomonadota</taxon>
        <taxon>Betaproteobacteria</taxon>
        <taxon>Nitrosomonadales</taxon>
        <taxon>Gallionellaceae</taxon>
        <taxon>Sideroxyarcus</taxon>
    </lineage>
</organism>
<feature type="region of interest" description="Disordered" evidence="10">
    <location>
        <begin position="1"/>
        <end position="40"/>
    </location>
</feature>
<dbReference type="Gene3D" id="3.30.1360.40">
    <property type="match status" value="1"/>
</dbReference>
<feature type="domain" description="Topo IIA-type catalytic" evidence="11">
    <location>
        <begin position="66"/>
        <end position="552"/>
    </location>
</feature>
<dbReference type="EMBL" id="AP023423">
    <property type="protein sequence ID" value="BCK88512.1"/>
    <property type="molecule type" value="Genomic_DNA"/>
</dbReference>
<evidence type="ECO:0000256" key="8">
    <source>
        <dbReference type="PROSITE-ProRule" id="PRU01384"/>
    </source>
</evidence>
<dbReference type="GO" id="GO:0005524">
    <property type="term" value="F:ATP binding"/>
    <property type="evidence" value="ECO:0007669"/>
    <property type="project" value="InterPro"/>
</dbReference>
<reference evidence="12 13" key="1">
    <citation type="journal article" date="2022" name="Int. J. Syst. Evol. Microbiol.">
        <title>&lt;i&gt;Sideroxyarcus emersonii&lt;/i&gt; gen. nov. sp. nov., a neutrophilic, microaerobic iron- and thiosulfate-oxidizing bacterium isolated from iron-rich wetland sediment.</title>
        <authorList>
            <person name="Kato S."/>
            <person name="Itoh T."/>
            <person name="Iino T."/>
            <person name="Ohkuma M."/>
        </authorList>
    </citation>
    <scope>NUCLEOTIDE SEQUENCE [LARGE SCALE GENOMIC DNA]</scope>
    <source>
        <strain evidence="12 13">MIZ01</strain>
    </source>
</reference>
<dbReference type="InterPro" id="IPR013760">
    <property type="entry name" value="Topo_IIA-like_dom_sf"/>
</dbReference>
<dbReference type="SUPFAM" id="SSF101904">
    <property type="entry name" value="GyrA/ParC C-terminal domain-like"/>
    <property type="match status" value="1"/>
</dbReference>
<dbReference type="PANTHER" id="PTHR43493:SF1">
    <property type="entry name" value="DNA TOPOISOMERASE 4 SUBUNIT A"/>
    <property type="match status" value="1"/>
</dbReference>
<dbReference type="HAMAP" id="MF_00936">
    <property type="entry name" value="ParC_type1"/>
    <property type="match status" value="1"/>
</dbReference>
<dbReference type="FunFam" id="1.10.268.10:FF:000001">
    <property type="entry name" value="DNA gyrase subunit A"/>
    <property type="match status" value="1"/>
</dbReference>
<dbReference type="NCBIfam" id="NF004044">
    <property type="entry name" value="PRK05561.1"/>
    <property type="match status" value="1"/>
</dbReference>
<dbReference type="GO" id="GO:0007059">
    <property type="term" value="P:chromosome segregation"/>
    <property type="evidence" value="ECO:0007669"/>
    <property type="project" value="UniProtKB-UniRule"/>
</dbReference>
<gene>
    <name evidence="7" type="primary">parC</name>
    <name evidence="12" type="ORF">MIZ01_2316</name>
</gene>
<evidence type="ECO:0000256" key="3">
    <source>
        <dbReference type="ARBA" id="ARBA00023029"/>
    </source>
</evidence>
<feature type="site" description="Transition state stabilizer" evidence="7">
    <location>
        <position position="153"/>
    </location>
</feature>
<evidence type="ECO:0000256" key="2">
    <source>
        <dbReference type="ARBA" id="ARBA00022475"/>
    </source>
</evidence>
<dbReference type="NCBIfam" id="TIGR01062">
    <property type="entry name" value="parC_Gneg"/>
    <property type="match status" value="1"/>
</dbReference>
<name>A0AAN1XBL3_9PROT</name>
<evidence type="ECO:0000256" key="10">
    <source>
        <dbReference type="SAM" id="MobiDB-lite"/>
    </source>
</evidence>
<dbReference type="PROSITE" id="PS52040">
    <property type="entry name" value="TOPO_IIA"/>
    <property type="match status" value="1"/>
</dbReference>
<evidence type="ECO:0000256" key="1">
    <source>
        <dbReference type="ARBA" id="ARBA00000185"/>
    </source>
</evidence>
<dbReference type="GO" id="GO:0003918">
    <property type="term" value="F:DNA topoisomerase type II (double strand cut, ATP-hydrolyzing) activity"/>
    <property type="evidence" value="ECO:0007669"/>
    <property type="project" value="UniProtKB-UniRule"/>
</dbReference>
<feature type="active site" description="O-(5'-phospho-DNA)-tyrosine intermediate" evidence="7 8">
    <location>
        <position position="154"/>
    </location>
</feature>
<dbReference type="GO" id="GO:0005737">
    <property type="term" value="C:cytoplasm"/>
    <property type="evidence" value="ECO:0007669"/>
    <property type="project" value="TreeGrafter"/>
</dbReference>
<evidence type="ECO:0000256" key="9">
    <source>
        <dbReference type="SAM" id="Coils"/>
    </source>
</evidence>
<evidence type="ECO:0000259" key="11">
    <source>
        <dbReference type="PROSITE" id="PS52040"/>
    </source>
</evidence>
<dbReference type="InterPro" id="IPR035516">
    <property type="entry name" value="Gyrase/topoIV_suA_C"/>
</dbReference>
<evidence type="ECO:0000313" key="13">
    <source>
        <dbReference type="Proteomes" id="UP001320326"/>
    </source>
</evidence>
<keyword evidence="2 7" id="KW-1003">Cell membrane</keyword>
<dbReference type="GO" id="GO:0019897">
    <property type="term" value="C:extrinsic component of plasma membrane"/>
    <property type="evidence" value="ECO:0007669"/>
    <property type="project" value="UniProtKB-UniRule"/>
</dbReference>
<dbReference type="GO" id="GO:0005694">
    <property type="term" value="C:chromosome"/>
    <property type="evidence" value="ECO:0007669"/>
    <property type="project" value="InterPro"/>
</dbReference>
<dbReference type="Proteomes" id="UP001320326">
    <property type="component" value="Chromosome"/>
</dbReference>
<keyword evidence="3 7" id="KW-0799">Topoisomerase</keyword>
<feature type="coiled-coil region" evidence="9">
    <location>
        <begin position="480"/>
        <end position="539"/>
    </location>
</feature>
<keyword evidence="6 7" id="KW-0413">Isomerase</keyword>
<evidence type="ECO:0000256" key="6">
    <source>
        <dbReference type="ARBA" id="ARBA00023235"/>
    </source>
</evidence>
<comment type="subunit">
    <text evidence="7">Heterotetramer composed of ParC and ParE.</text>
</comment>
<feature type="site" description="Interaction with DNA" evidence="7">
    <location>
        <position position="74"/>
    </location>
</feature>
<dbReference type="Gene3D" id="1.10.268.10">
    <property type="entry name" value="Topoisomerase, domain 3"/>
    <property type="match status" value="1"/>
</dbReference>
<dbReference type="InterPro" id="IPR005742">
    <property type="entry name" value="TopoIV_A_Gneg"/>
</dbReference>
<dbReference type="CDD" id="cd00187">
    <property type="entry name" value="TOP4c"/>
    <property type="match status" value="1"/>
</dbReference>